<proteinExistence type="predicted"/>
<keyword evidence="3" id="KW-1185">Reference proteome</keyword>
<sequence length="73" mass="8049">MAGSQMSYENTPECRRDNTVKDQKVDAENQPIVDNEEELVASGGTGIGEEALRVKPLRQGTEISRTAPRQDCQ</sequence>
<evidence type="ECO:0000256" key="1">
    <source>
        <dbReference type="SAM" id="MobiDB-lite"/>
    </source>
</evidence>
<accession>A0ABS8V3F5</accession>
<name>A0ABS8V3F5_DATST</name>
<gene>
    <name evidence="2" type="ORF">HAX54_027023</name>
</gene>
<feature type="compositionally biased region" description="Basic and acidic residues" evidence="1">
    <location>
        <begin position="12"/>
        <end position="27"/>
    </location>
</feature>
<organism evidence="2 3">
    <name type="scientific">Datura stramonium</name>
    <name type="common">Jimsonweed</name>
    <name type="synonym">Common thornapple</name>
    <dbReference type="NCBI Taxonomy" id="4076"/>
    <lineage>
        <taxon>Eukaryota</taxon>
        <taxon>Viridiplantae</taxon>
        <taxon>Streptophyta</taxon>
        <taxon>Embryophyta</taxon>
        <taxon>Tracheophyta</taxon>
        <taxon>Spermatophyta</taxon>
        <taxon>Magnoliopsida</taxon>
        <taxon>eudicotyledons</taxon>
        <taxon>Gunneridae</taxon>
        <taxon>Pentapetalae</taxon>
        <taxon>asterids</taxon>
        <taxon>lamiids</taxon>
        <taxon>Solanales</taxon>
        <taxon>Solanaceae</taxon>
        <taxon>Solanoideae</taxon>
        <taxon>Datureae</taxon>
        <taxon>Datura</taxon>
    </lineage>
</organism>
<dbReference type="Proteomes" id="UP000823775">
    <property type="component" value="Unassembled WGS sequence"/>
</dbReference>
<evidence type="ECO:0000313" key="2">
    <source>
        <dbReference type="EMBL" id="MCD9641106.1"/>
    </source>
</evidence>
<reference evidence="2 3" key="1">
    <citation type="journal article" date="2021" name="BMC Genomics">
        <title>Datura genome reveals duplications of psychoactive alkaloid biosynthetic genes and high mutation rate following tissue culture.</title>
        <authorList>
            <person name="Rajewski A."/>
            <person name="Carter-House D."/>
            <person name="Stajich J."/>
            <person name="Litt A."/>
        </authorList>
    </citation>
    <scope>NUCLEOTIDE SEQUENCE [LARGE SCALE GENOMIC DNA]</scope>
    <source>
        <strain evidence="2">AR-01</strain>
    </source>
</reference>
<dbReference type="EMBL" id="JACEIK010003281">
    <property type="protein sequence ID" value="MCD9641106.1"/>
    <property type="molecule type" value="Genomic_DNA"/>
</dbReference>
<feature type="region of interest" description="Disordered" evidence="1">
    <location>
        <begin position="1"/>
        <end position="30"/>
    </location>
</feature>
<comment type="caution">
    <text evidence="2">The sequence shown here is derived from an EMBL/GenBank/DDBJ whole genome shotgun (WGS) entry which is preliminary data.</text>
</comment>
<protein>
    <submittedName>
        <fullName evidence="2">Uncharacterized protein</fullName>
    </submittedName>
</protein>
<evidence type="ECO:0000313" key="3">
    <source>
        <dbReference type="Proteomes" id="UP000823775"/>
    </source>
</evidence>
<feature type="compositionally biased region" description="Polar residues" evidence="1">
    <location>
        <begin position="1"/>
        <end position="10"/>
    </location>
</feature>